<evidence type="ECO:0000256" key="2">
    <source>
        <dbReference type="SAM" id="SignalP"/>
    </source>
</evidence>
<evidence type="ECO:0000256" key="1">
    <source>
        <dbReference type="SAM" id="MobiDB-lite"/>
    </source>
</evidence>
<reference evidence="4 5" key="1">
    <citation type="submission" date="2025-04" db="UniProtKB">
        <authorList>
            <consortium name="RefSeq"/>
        </authorList>
    </citation>
    <scope>IDENTIFICATION</scope>
</reference>
<protein>
    <submittedName>
        <fullName evidence="4 5">Uncharacterized protein LOC107268957 isoform X1</fullName>
    </submittedName>
</protein>
<feature type="compositionally biased region" description="Basic and acidic residues" evidence="1">
    <location>
        <begin position="241"/>
        <end position="251"/>
    </location>
</feature>
<dbReference type="RefSeq" id="XP_024941915.1">
    <property type="nucleotide sequence ID" value="XM_025086147.1"/>
</dbReference>
<proteinExistence type="predicted"/>
<dbReference type="GeneID" id="107268957"/>
<name>A0AAJ7FLJ4_CEPCN</name>
<keyword evidence="2" id="KW-0732">Signal</keyword>
<gene>
    <name evidence="4 5" type="primary">LOC107268957</name>
</gene>
<feature type="signal peptide" evidence="2">
    <location>
        <begin position="1"/>
        <end position="22"/>
    </location>
</feature>
<dbReference type="RefSeq" id="XP_015597767.1">
    <property type="nucleotide sequence ID" value="XM_015742281.2"/>
</dbReference>
<evidence type="ECO:0000313" key="4">
    <source>
        <dbReference type="RefSeq" id="XP_015597767.1"/>
    </source>
</evidence>
<dbReference type="Gene3D" id="2.60.120.970">
    <property type="match status" value="1"/>
</dbReference>
<feature type="region of interest" description="Disordered" evidence="1">
    <location>
        <begin position="132"/>
        <end position="156"/>
    </location>
</feature>
<feature type="region of interest" description="Disordered" evidence="1">
    <location>
        <begin position="173"/>
        <end position="208"/>
    </location>
</feature>
<dbReference type="KEGG" id="ccin:107268957"/>
<feature type="chain" id="PRO_5044708816" evidence="2">
    <location>
        <begin position="23"/>
        <end position="775"/>
    </location>
</feature>
<feature type="region of interest" description="Disordered" evidence="1">
    <location>
        <begin position="220"/>
        <end position="251"/>
    </location>
</feature>
<keyword evidence="3" id="KW-1185">Reference proteome</keyword>
<organism evidence="3 4">
    <name type="scientific">Cephus cinctus</name>
    <name type="common">Wheat stem sawfly</name>
    <dbReference type="NCBI Taxonomy" id="211228"/>
    <lineage>
        <taxon>Eukaryota</taxon>
        <taxon>Metazoa</taxon>
        <taxon>Ecdysozoa</taxon>
        <taxon>Arthropoda</taxon>
        <taxon>Hexapoda</taxon>
        <taxon>Insecta</taxon>
        <taxon>Pterygota</taxon>
        <taxon>Neoptera</taxon>
        <taxon>Endopterygota</taxon>
        <taxon>Hymenoptera</taxon>
        <taxon>Cephoidea</taxon>
        <taxon>Cephidae</taxon>
        <taxon>Cephus</taxon>
    </lineage>
</organism>
<dbReference type="Proteomes" id="UP000694920">
    <property type="component" value="Unplaced"/>
</dbReference>
<dbReference type="AlphaFoldDB" id="A0AAJ7FLJ4"/>
<evidence type="ECO:0000313" key="5">
    <source>
        <dbReference type="RefSeq" id="XP_024941915.1"/>
    </source>
</evidence>
<evidence type="ECO:0000313" key="3">
    <source>
        <dbReference type="Proteomes" id="UP000694920"/>
    </source>
</evidence>
<accession>A0AAJ7FLJ4</accession>
<sequence length="775" mass="88793">MRNSKQGVVLLVMLVLTGVATSHRHYRHRHPDKGDPDLSINAHADIVSEKNDHPQDVSVAKKTIKQEDTSSTVPISTKRFEKMLQKAILKIITGDLSTGDMLLLKSLNYSLDEVLAIRERELNRKLIEKERKSGHDEIWRGGNKDNRKKDPSRKFEKPLEEYDYLARYGDDTRNQMETDYEDAKEVKGRKKELSTDNKRPYESRNFDLDPYNRQDVLHYETPESRMDNKQSWGDGTVDYEDSPKDLEPKESLENPHVNFDRAMEPHVVFKIRYDDSEFDSNSDERVKSQEITENVSTMKNPDSTFHFVDNRSGPSLPIVYRLGQTARPGEHHEDSAITTEGYTVSTANVQTQFSSIDKTSQTSGHQVLSSYTTAASTDNVRMDLTTGSNHQDDVTENPMKIHNDSSALENFEKSTKNFTNSSRNSTEYEGLEWVEDDVYRVIPEAMELVNYDVNDTVASDYYEQNSSYQNLYASVDYADYNETMGYQKDMPDAVRLFMANANVTLDNDPTTNVTSYQEMMMAHRRDGNLSSNFDSQGQKAIEDIKLRVLALTGRFNLSTSLNQVQRERLTMFSPSCQIPRNTDPEAWADPFLMNMHFQLNLTSTEHVVAAKLRLFKLPQDNLTVITGNVGTTDEDEEDEKKIRISIYFYTKSLKKHRSKKRLIDSVVTPLTSEGSHLALDVRQSLRFWQLRQRNGHGNGNNHGIVVQIEDQDGRPLKPAEYIQQPSCHTAEDDADDKAYQRQPALFVRACSRYVRVVNGETVTYVDCRSSQHRKG</sequence>